<reference evidence="3" key="1">
    <citation type="journal article" date="2019" name="Int. J. Syst. Evol. Microbiol.">
        <title>The Global Catalogue of Microorganisms (GCM) 10K type strain sequencing project: providing services to taxonomists for standard genome sequencing and annotation.</title>
        <authorList>
            <consortium name="The Broad Institute Genomics Platform"/>
            <consortium name="The Broad Institute Genome Sequencing Center for Infectious Disease"/>
            <person name="Wu L."/>
            <person name="Ma J."/>
        </authorList>
    </citation>
    <scope>NUCLEOTIDE SEQUENCE [LARGE SCALE GENOMIC DNA]</scope>
    <source>
        <strain evidence="3">CCUG 66188</strain>
    </source>
</reference>
<dbReference type="RefSeq" id="WP_380002002.1">
    <property type="nucleotide sequence ID" value="NZ_JBHSGN010000175.1"/>
</dbReference>
<sequence>MFCKNCSFKNDKDARFCENCGAGIEKSPIETNKALKRLIKCYLILFYVLTLFALYFAIASVSEPKAKEEYSASVTQHDESYNNSLKIYENENSSLADISNSLSTISIFGFLFIIVAVIVLYKLKIVHLPLAINSILISLYAFIVLVPIMNNVEISSLIICACITLLSAIFTALIFKYVPNNVGVDRPSPTDSDWKKSNRKLGESLMKKMHNSKK</sequence>
<evidence type="ECO:0000256" key="1">
    <source>
        <dbReference type="SAM" id="Phobius"/>
    </source>
</evidence>
<keyword evidence="1" id="KW-0812">Transmembrane</keyword>
<keyword evidence="3" id="KW-1185">Reference proteome</keyword>
<comment type="caution">
    <text evidence="2">The sequence shown here is derived from an EMBL/GenBank/DDBJ whole genome shotgun (WGS) entry which is preliminary data.</text>
</comment>
<feature type="transmembrane region" description="Helical" evidence="1">
    <location>
        <begin position="102"/>
        <end position="121"/>
    </location>
</feature>
<keyword evidence="1" id="KW-1133">Transmembrane helix</keyword>
<feature type="transmembrane region" description="Helical" evidence="1">
    <location>
        <begin position="154"/>
        <end position="178"/>
    </location>
</feature>
<dbReference type="Proteomes" id="UP001596023">
    <property type="component" value="Unassembled WGS sequence"/>
</dbReference>
<gene>
    <name evidence="2" type="ORF">ACFO6W_25910</name>
</gene>
<evidence type="ECO:0000313" key="3">
    <source>
        <dbReference type="Proteomes" id="UP001596023"/>
    </source>
</evidence>
<feature type="transmembrane region" description="Helical" evidence="1">
    <location>
        <begin position="41"/>
        <end position="61"/>
    </location>
</feature>
<protein>
    <recommendedName>
        <fullName evidence="4">Zinc ribbon domain-containing protein</fullName>
    </recommendedName>
</protein>
<name>A0ABV9L4F7_9BACT</name>
<organism evidence="2 3">
    <name type="scientific">Dysgonomonas termitidis</name>
    <dbReference type="NCBI Taxonomy" id="1516126"/>
    <lineage>
        <taxon>Bacteria</taxon>
        <taxon>Pseudomonadati</taxon>
        <taxon>Bacteroidota</taxon>
        <taxon>Bacteroidia</taxon>
        <taxon>Bacteroidales</taxon>
        <taxon>Dysgonomonadaceae</taxon>
        <taxon>Dysgonomonas</taxon>
    </lineage>
</organism>
<feature type="transmembrane region" description="Helical" evidence="1">
    <location>
        <begin position="128"/>
        <end position="148"/>
    </location>
</feature>
<accession>A0ABV9L4F7</accession>
<keyword evidence="1" id="KW-0472">Membrane</keyword>
<evidence type="ECO:0008006" key="4">
    <source>
        <dbReference type="Google" id="ProtNLM"/>
    </source>
</evidence>
<dbReference type="EMBL" id="JBHSGN010000175">
    <property type="protein sequence ID" value="MFC4677122.1"/>
    <property type="molecule type" value="Genomic_DNA"/>
</dbReference>
<proteinExistence type="predicted"/>
<evidence type="ECO:0000313" key="2">
    <source>
        <dbReference type="EMBL" id="MFC4677122.1"/>
    </source>
</evidence>